<organism evidence="2 3">
    <name type="scientific">Maribacter aquivivus</name>
    <dbReference type="NCBI Taxonomy" id="228958"/>
    <lineage>
        <taxon>Bacteria</taxon>
        <taxon>Pseudomonadati</taxon>
        <taxon>Bacteroidota</taxon>
        <taxon>Flavobacteriia</taxon>
        <taxon>Flavobacteriales</taxon>
        <taxon>Flavobacteriaceae</taxon>
        <taxon>Maribacter</taxon>
    </lineage>
</organism>
<evidence type="ECO:0008006" key="4">
    <source>
        <dbReference type="Google" id="ProtNLM"/>
    </source>
</evidence>
<evidence type="ECO:0000313" key="2">
    <source>
        <dbReference type="EMBL" id="SHK72308.1"/>
    </source>
</evidence>
<keyword evidence="1" id="KW-0175">Coiled coil</keyword>
<name>A0A1M6USX7_9FLAO</name>
<protein>
    <recommendedName>
        <fullName evidence="4">Lipoprotein</fullName>
    </recommendedName>
</protein>
<evidence type="ECO:0000256" key="1">
    <source>
        <dbReference type="SAM" id="Coils"/>
    </source>
</evidence>
<gene>
    <name evidence="2" type="ORF">SAMN04488007_3670</name>
</gene>
<proteinExistence type="predicted"/>
<dbReference type="Proteomes" id="UP000184314">
    <property type="component" value="Unassembled WGS sequence"/>
</dbReference>
<accession>A0A1M6USX7</accession>
<dbReference type="STRING" id="228958.SAMN04488007_3670"/>
<sequence length="78" mass="9139">MYFSSMRIIILLILMTGCTNQNLELQKENMRLKDEVLKYKEQANSLRNEAEALTNQVDSLKSKLYKCDIMIKSFETSK</sequence>
<dbReference type="PROSITE" id="PS51257">
    <property type="entry name" value="PROKAR_LIPOPROTEIN"/>
    <property type="match status" value="1"/>
</dbReference>
<dbReference type="Gene3D" id="1.20.5.340">
    <property type="match status" value="1"/>
</dbReference>
<reference evidence="3" key="1">
    <citation type="submission" date="2016-11" db="EMBL/GenBank/DDBJ databases">
        <authorList>
            <person name="Varghese N."/>
            <person name="Submissions S."/>
        </authorList>
    </citation>
    <scope>NUCLEOTIDE SEQUENCE [LARGE SCALE GENOMIC DNA]</scope>
    <source>
        <strain evidence="3">DSM 16478</strain>
    </source>
</reference>
<dbReference type="EMBL" id="FQZX01000004">
    <property type="protein sequence ID" value="SHK72308.1"/>
    <property type="molecule type" value="Genomic_DNA"/>
</dbReference>
<evidence type="ECO:0000313" key="3">
    <source>
        <dbReference type="Proteomes" id="UP000184314"/>
    </source>
</evidence>
<keyword evidence="3" id="KW-1185">Reference proteome</keyword>
<dbReference type="AlphaFoldDB" id="A0A1M6USX7"/>
<feature type="coiled-coil region" evidence="1">
    <location>
        <begin position="15"/>
        <end position="63"/>
    </location>
</feature>